<dbReference type="Gene3D" id="1.20.1250.20">
    <property type="entry name" value="MFS general substrate transporter like domains"/>
    <property type="match status" value="1"/>
</dbReference>
<evidence type="ECO:0000313" key="8">
    <source>
        <dbReference type="EMBL" id="SOE61236.1"/>
    </source>
</evidence>
<feature type="domain" description="Major facilitator superfamily (MFS) profile" evidence="7">
    <location>
        <begin position="15"/>
        <end position="398"/>
    </location>
</feature>
<dbReference type="GO" id="GO:0005886">
    <property type="term" value="C:plasma membrane"/>
    <property type="evidence" value="ECO:0007669"/>
    <property type="project" value="UniProtKB-SubCell"/>
</dbReference>
<gene>
    <name evidence="8" type="ORF">SAMN06296378_1230</name>
</gene>
<keyword evidence="5 6" id="KW-0472">Membrane</keyword>
<dbReference type="InterPro" id="IPR011701">
    <property type="entry name" value="MFS"/>
</dbReference>
<comment type="subcellular location">
    <subcellularLocation>
        <location evidence="1">Cell membrane</location>
        <topology evidence="1">Multi-pass membrane protein</topology>
    </subcellularLocation>
</comment>
<dbReference type="PROSITE" id="PS50850">
    <property type="entry name" value="MFS"/>
    <property type="match status" value="1"/>
</dbReference>
<feature type="transmembrane region" description="Helical" evidence="6">
    <location>
        <begin position="214"/>
        <end position="238"/>
    </location>
</feature>
<proteinExistence type="predicted"/>
<dbReference type="EMBL" id="OCST01000002">
    <property type="protein sequence ID" value="SOE61236.1"/>
    <property type="molecule type" value="Genomic_DNA"/>
</dbReference>
<evidence type="ECO:0000313" key="9">
    <source>
        <dbReference type="Proteomes" id="UP000219440"/>
    </source>
</evidence>
<reference evidence="8 9" key="1">
    <citation type="submission" date="2017-09" db="EMBL/GenBank/DDBJ databases">
        <authorList>
            <person name="Ehlers B."/>
            <person name="Leendertz F.H."/>
        </authorList>
    </citation>
    <scope>NUCLEOTIDE SEQUENCE [LARGE SCALE GENOMIC DNA]</scope>
    <source>
        <strain evidence="8 9">CGMCC 1.05381</strain>
    </source>
</reference>
<feature type="transmembrane region" description="Helical" evidence="6">
    <location>
        <begin position="107"/>
        <end position="128"/>
    </location>
</feature>
<dbReference type="Pfam" id="PF07690">
    <property type="entry name" value="MFS_1"/>
    <property type="match status" value="1"/>
</dbReference>
<accession>A0A2C8ZB22</accession>
<evidence type="ECO:0000256" key="2">
    <source>
        <dbReference type="ARBA" id="ARBA00022475"/>
    </source>
</evidence>
<evidence type="ECO:0000259" key="7">
    <source>
        <dbReference type="PROSITE" id="PS50850"/>
    </source>
</evidence>
<name>A0A2C8ZB22_9MICO</name>
<dbReference type="Proteomes" id="UP000219440">
    <property type="component" value="Unassembled WGS sequence"/>
</dbReference>
<feature type="transmembrane region" description="Helical" evidence="6">
    <location>
        <begin position="250"/>
        <end position="271"/>
    </location>
</feature>
<feature type="transmembrane region" description="Helical" evidence="6">
    <location>
        <begin position="81"/>
        <end position="101"/>
    </location>
</feature>
<dbReference type="SUPFAM" id="SSF103473">
    <property type="entry name" value="MFS general substrate transporter"/>
    <property type="match status" value="1"/>
</dbReference>
<keyword evidence="2" id="KW-1003">Cell membrane</keyword>
<organism evidence="8 9">
    <name type="scientific">Salinibacterium xinjiangense</name>
    <dbReference type="NCBI Taxonomy" id="386302"/>
    <lineage>
        <taxon>Bacteria</taxon>
        <taxon>Bacillati</taxon>
        <taxon>Actinomycetota</taxon>
        <taxon>Actinomycetes</taxon>
        <taxon>Micrococcales</taxon>
        <taxon>Microbacteriaceae</taxon>
        <taxon>Salinibacterium</taxon>
    </lineage>
</organism>
<evidence type="ECO:0000256" key="3">
    <source>
        <dbReference type="ARBA" id="ARBA00022692"/>
    </source>
</evidence>
<evidence type="ECO:0000256" key="5">
    <source>
        <dbReference type="ARBA" id="ARBA00023136"/>
    </source>
</evidence>
<dbReference type="OrthoDB" id="2810795at2"/>
<evidence type="ECO:0000256" key="1">
    <source>
        <dbReference type="ARBA" id="ARBA00004651"/>
    </source>
</evidence>
<evidence type="ECO:0000256" key="4">
    <source>
        <dbReference type="ARBA" id="ARBA00022989"/>
    </source>
</evidence>
<dbReference type="InterPro" id="IPR020846">
    <property type="entry name" value="MFS_dom"/>
</dbReference>
<sequence>MGAPRSTTSTTFPWAGLLTLSALIFTSVTSEFLPTGLLPDIAAELRVSESQVGLLVTVFAGTVVLSAAPLSVLTRRYSRKSLVIVVLMVFAIANVLAALAPTYEMLVGARVIGGLAHGLFWAVVGAYSAHLVPKHQLGRAIAITGGGGTAAFVLGVPLGTAIGHAVGWRLAFAIIAAIIVILTLVTAKLLPAVSHGVVLSTGEIPIPMRKDRTVPAVIAVGLILILVALGHNLFYTYIAPYLIGPVGIDSGSIAGVLLLYGVAGALGLVLAGTLGDRFPQSTLIGSVALVMVAVLVIGTFASITPVALVAIFVWGMAFGALPSLMQARMMHTASLRVRDAAAAYFTTSFNVAIGGGALLGGVLLDGWGIGVLPFVDVTITVVGLAMIIVVAVWLRRGRPVG</sequence>
<dbReference type="GO" id="GO:0022857">
    <property type="term" value="F:transmembrane transporter activity"/>
    <property type="evidence" value="ECO:0007669"/>
    <property type="project" value="InterPro"/>
</dbReference>
<keyword evidence="3 6" id="KW-0812">Transmembrane</keyword>
<dbReference type="InterPro" id="IPR036259">
    <property type="entry name" value="MFS_trans_sf"/>
</dbReference>
<dbReference type="AlphaFoldDB" id="A0A2C8ZB22"/>
<keyword evidence="4 6" id="KW-1133">Transmembrane helix</keyword>
<keyword evidence="9" id="KW-1185">Reference proteome</keyword>
<feature type="transmembrane region" description="Helical" evidence="6">
    <location>
        <begin position="283"/>
        <end position="303"/>
    </location>
</feature>
<dbReference type="RefSeq" id="WP_097060335.1">
    <property type="nucleotide sequence ID" value="NZ_OCST01000002.1"/>
</dbReference>
<feature type="transmembrane region" description="Helical" evidence="6">
    <location>
        <begin position="140"/>
        <end position="162"/>
    </location>
</feature>
<feature type="transmembrane region" description="Helical" evidence="6">
    <location>
        <begin position="341"/>
        <end position="364"/>
    </location>
</feature>
<feature type="transmembrane region" description="Helical" evidence="6">
    <location>
        <begin position="370"/>
        <end position="394"/>
    </location>
</feature>
<dbReference type="CDD" id="cd17324">
    <property type="entry name" value="MFS_NepI_like"/>
    <property type="match status" value="1"/>
</dbReference>
<dbReference type="PANTHER" id="PTHR43124">
    <property type="entry name" value="PURINE EFFLUX PUMP PBUE"/>
    <property type="match status" value="1"/>
</dbReference>
<feature type="transmembrane region" description="Helical" evidence="6">
    <location>
        <begin position="54"/>
        <end position="74"/>
    </location>
</feature>
<dbReference type="PANTHER" id="PTHR43124:SF4">
    <property type="entry name" value="SUGAR EFFLUX TRANSPORTER"/>
    <property type="match status" value="1"/>
</dbReference>
<feature type="transmembrane region" description="Helical" evidence="6">
    <location>
        <begin position="309"/>
        <end position="329"/>
    </location>
</feature>
<dbReference type="InterPro" id="IPR050189">
    <property type="entry name" value="MFS_Efflux_Transporters"/>
</dbReference>
<evidence type="ECO:0000256" key="6">
    <source>
        <dbReference type="SAM" id="Phobius"/>
    </source>
</evidence>
<feature type="transmembrane region" description="Helical" evidence="6">
    <location>
        <begin position="168"/>
        <end position="193"/>
    </location>
</feature>
<protein>
    <submittedName>
        <fullName evidence="8">Predicted arabinose efflux permease, MFS family</fullName>
    </submittedName>
</protein>